<dbReference type="PANTHER" id="PTHR30185">
    <property type="entry name" value="CRYPTIC BETA-GLUCOSIDE BGL OPERON ANTITERMINATOR"/>
    <property type="match status" value="1"/>
</dbReference>
<comment type="caution">
    <text evidence="1">The sequence shown here is derived from an EMBL/GenBank/DDBJ whole genome shotgun (WGS) entry which is preliminary data.</text>
</comment>
<dbReference type="Gene3D" id="1.10.10.10">
    <property type="entry name" value="Winged helix-like DNA-binding domain superfamily/Winged helix DNA-binding domain"/>
    <property type="match status" value="1"/>
</dbReference>
<evidence type="ECO:0000313" key="1">
    <source>
        <dbReference type="EMBL" id="RGO11731.1"/>
    </source>
</evidence>
<dbReference type="Proteomes" id="UP000261087">
    <property type="component" value="Unassembled WGS sequence"/>
</dbReference>
<evidence type="ECO:0000313" key="2">
    <source>
        <dbReference type="Proteomes" id="UP000261087"/>
    </source>
</evidence>
<dbReference type="EMBL" id="QSVF01000005">
    <property type="protein sequence ID" value="RGO11731.1"/>
    <property type="molecule type" value="Genomic_DNA"/>
</dbReference>
<dbReference type="AlphaFoldDB" id="A0A3E5FRL4"/>
<protein>
    <recommendedName>
        <fullName evidence="3">Mga helix-turn-helix domain-containing protein</fullName>
    </recommendedName>
</protein>
<proteinExistence type="predicted"/>
<dbReference type="InterPro" id="IPR050661">
    <property type="entry name" value="BglG_antiterminators"/>
</dbReference>
<name>A0A3E5FRL4_9FIRM</name>
<dbReference type="InterPro" id="IPR036388">
    <property type="entry name" value="WH-like_DNA-bd_sf"/>
</dbReference>
<gene>
    <name evidence="1" type="ORF">DXB31_02945</name>
</gene>
<reference evidence="1 2" key="1">
    <citation type="submission" date="2018-08" db="EMBL/GenBank/DDBJ databases">
        <title>A genome reference for cultivated species of the human gut microbiota.</title>
        <authorList>
            <person name="Zou Y."/>
            <person name="Xue W."/>
            <person name="Luo G."/>
        </authorList>
    </citation>
    <scope>NUCLEOTIDE SEQUENCE [LARGE SCALE GENOMIC DNA]</scope>
    <source>
        <strain evidence="1 2">OM02-6</strain>
    </source>
</reference>
<accession>A0A3E5FRL4</accession>
<sequence length="624" mass="73336">MAREVTSRMNRIIELLITSKYRNLKEIADVLGITLRQIRYDIDRINSNFVNDHILMIETDNKGLIIINDMEKLKKFHLAQEKEFKCSREQRIILLTNVIAFDIEVLNLNEISKKVNVTRVTIKNDLNEVKSILSKYNLKLVYINRFYLIGDAEDIFEFRLNVLRSIEYSLYKDHFEKIENLITEYITKVFPNRRLREIIPIITNFIKANNILIKDSDLYWLIINILLVLWYIYMEIEIPNDKHRNVTVLPFDYSELFSGLEDFIGVAISNDNRIKIMKIISSVSNQDILETDNFNRKVVQYIFNLIQRFPNKYRNVFISDGMLLSGLYAHLNCCLKKIDALVDVDEINVYSIELDESLNKIIETYCNEEIEIINLSNDRDKELLKLHFASSLYRHNCNMAKRVMLISGASKFAKKRLKMVLESLFEVSVKDVISKYEIPFYEDWQDIDIILFTESIPKYFNKNIPMARIKLILDNNDISILNKLEIYPKERSIDLHELYLKLDFLKHEDQIAVIDVVSKFLEEHMVVIKNKLKRMAGYTVKIVNNINLDKSYIQLDDRIIVLFQKTDFNCVEIMVDRNVDSGVIKIMADSPVSLLFILFDCYKKFSEDGVFTLSDDNIIALADS</sequence>
<evidence type="ECO:0008006" key="3">
    <source>
        <dbReference type="Google" id="ProtNLM"/>
    </source>
</evidence>
<dbReference type="PANTHER" id="PTHR30185:SF12">
    <property type="entry name" value="TRANSCRIPTIONAL REGULATOR MANR"/>
    <property type="match status" value="1"/>
</dbReference>
<dbReference type="RefSeq" id="WP_117604613.1">
    <property type="nucleotide sequence ID" value="NZ_CATZTT010000048.1"/>
</dbReference>
<organism evidence="1 2">
    <name type="scientific">Thomasclavelia spiroformis</name>
    <dbReference type="NCBI Taxonomy" id="29348"/>
    <lineage>
        <taxon>Bacteria</taxon>
        <taxon>Bacillati</taxon>
        <taxon>Bacillota</taxon>
        <taxon>Erysipelotrichia</taxon>
        <taxon>Erysipelotrichales</taxon>
        <taxon>Coprobacillaceae</taxon>
        <taxon>Thomasclavelia</taxon>
    </lineage>
</organism>